<sequence>MSDKTKTPTKIDNIKFLFSQIEDKKDLIEKVASEFGLEISSVRVGWFTRFEIPTKYKVQDNLIIYLQNYLKK</sequence>
<evidence type="ECO:0000313" key="1">
    <source>
        <dbReference type="EMBL" id="QQV90910.1"/>
    </source>
</evidence>
<proteinExistence type="predicted"/>
<dbReference type="EMBL" id="MT732463">
    <property type="protein sequence ID" value="QQV90910.1"/>
    <property type="molecule type" value="Genomic_DNA"/>
</dbReference>
<name>A0A8E5E9D1_9CAUD</name>
<protein>
    <submittedName>
        <fullName evidence="1">Uncharacterized protein</fullName>
    </submittedName>
</protein>
<gene>
    <name evidence="1" type="ORF">Freya1_39</name>
</gene>
<accession>A0A8E5E9D1</accession>
<keyword evidence="2" id="KW-1185">Reference proteome</keyword>
<reference evidence="1" key="1">
    <citation type="submission" date="2020-07" db="EMBL/GenBank/DDBJ databases">
        <title>Highly diverse flavobacterial phages as mortality factor during North Sea spring blooms.</title>
        <authorList>
            <person name="Bartlau N."/>
            <person name="Wichels A."/>
            <person name="Krohne G."/>
            <person name="Adriaenssens E.M."/>
            <person name="Heins A."/>
            <person name="Fuchs B.M."/>
            <person name="Amann R."/>
            <person name="Moraru C."/>
        </authorList>
    </citation>
    <scope>NUCLEOTIDE SEQUENCE</scope>
</reference>
<evidence type="ECO:0000313" key="2">
    <source>
        <dbReference type="Proteomes" id="UP000693667"/>
    </source>
</evidence>
<organism evidence="1 2">
    <name type="scientific">Polaribacter phage Freya_1</name>
    <dbReference type="NCBI Taxonomy" id="2745662"/>
    <lineage>
        <taxon>Viruses</taxon>
        <taxon>Duplodnaviria</taxon>
        <taxon>Heunggongvirae</taxon>
        <taxon>Uroviricota</taxon>
        <taxon>Caudoviricetes</taxon>
        <taxon>Forsetiviridae</taxon>
        <taxon>Freyavirus</taxon>
        <taxon>Freyavirus freya</taxon>
    </lineage>
</organism>
<dbReference type="Proteomes" id="UP000693667">
    <property type="component" value="Segment"/>
</dbReference>